<name>A0ABQ6N068_9STRA</name>
<dbReference type="Proteomes" id="UP001165060">
    <property type="component" value="Unassembled WGS sequence"/>
</dbReference>
<organism evidence="1 2">
    <name type="scientific">Tetraparma gracilis</name>
    <dbReference type="NCBI Taxonomy" id="2962635"/>
    <lineage>
        <taxon>Eukaryota</taxon>
        <taxon>Sar</taxon>
        <taxon>Stramenopiles</taxon>
        <taxon>Ochrophyta</taxon>
        <taxon>Bolidophyceae</taxon>
        <taxon>Parmales</taxon>
        <taxon>Triparmaceae</taxon>
        <taxon>Tetraparma</taxon>
    </lineage>
</organism>
<reference evidence="1 2" key="1">
    <citation type="journal article" date="2023" name="Commun. Biol.">
        <title>Genome analysis of Parmales, the sister group of diatoms, reveals the evolutionary specialization of diatoms from phago-mixotrophs to photoautotrophs.</title>
        <authorList>
            <person name="Ban H."/>
            <person name="Sato S."/>
            <person name="Yoshikawa S."/>
            <person name="Yamada K."/>
            <person name="Nakamura Y."/>
            <person name="Ichinomiya M."/>
            <person name="Sato N."/>
            <person name="Blanc-Mathieu R."/>
            <person name="Endo H."/>
            <person name="Kuwata A."/>
            <person name="Ogata H."/>
        </authorList>
    </citation>
    <scope>NUCLEOTIDE SEQUENCE [LARGE SCALE GENOMIC DNA]</scope>
</reference>
<dbReference type="InterPro" id="IPR016024">
    <property type="entry name" value="ARM-type_fold"/>
</dbReference>
<dbReference type="EMBL" id="BRYB01000753">
    <property type="protein sequence ID" value="GMI36925.1"/>
    <property type="molecule type" value="Genomic_DNA"/>
</dbReference>
<gene>
    <name evidence="1" type="ORF">TeGR_g3418</name>
</gene>
<dbReference type="SUPFAM" id="SSF48371">
    <property type="entry name" value="ARM repeat"/>
    <property type="match status" value="1"/>
</dbReference>
<dbReference type="Gene3D" id="1.25.10.10">
    <property type="entry name" value="Leucine-rich Repeat Variant"/>
    <property type="match status" value="1"/>
</dbReference>
<keyword evidence="2" id="KW-1185">Reference proteome</keyword>
<proteinExistence type="predicted"/>
<comment type="caution">
    <text evidence="1">The sequence shown here is derived from an EMBL/GenBank/DDBJ whole genome shotgun (WGS) entry which is preliminary data.</text>
</comment>
<dbReference type="InterPro" id="IPR011989">
    <property type="entry name" value="ARM-like"/>
</dbReference>
<protein>
    <submittedName>
        <fullName evidence="1">Uncharacterized protein</fullName>
    </submittedName>
</protein>
<sequence length="145" mass="14770">MSLKSLSLLGAASFGNASLKAAVAEQPHVITSITDFAAKGPSLEVASAYVQTVKCLVVGSPACRAACGPRGVVPLLLTLLRMHRGAEGFLKKAVTTLCAVCMNDGGNVGLLGAGLGEGEMGGWREGADEDTGRKVDFLEALVGKP</sequence>
<accession>A0ABQ6N068</accession>
<evidence type="ECO:0000313" key="1">
    <source>
        <dbReference type="EMBL" id="GMI36925.1"/>
    </source>
</evidence>
<evidence type="ECO:0000313" key="2">
    <source>
        <dbReference type="Proteomes" id="UP001165060"/>
    </source>
</evidence>